<dbReference type="PROSITE" id="PS51257">
    <property type="entry name" value="PROKAR_LIPOPROTEIN"/>
    <property type="match status" value="1"/>
</dbReference>
<feature type="signal peptide" evidence="1">
    <location>
        <begin position="1"/>
        <end position="29"/>
    </location>
</feature>
<evidence type="ECO:0000313" key="3">
    <source>
        <dbReference type="Proteomes" id="UP000037482"/>
    </source>
</evidence>
<evidence type="ECO:0008006" key="4">
    <source>
        <dbReference type="Google" id="ProtNLM"/>
    </source>
</evidence>
<keyword evidence="1" id="KW-0732">Signal</keyword>
<proteinExistence type="predicted"/>
<dbReference type="RefSeq" id="WP_043142396.1">
    <property type="nucleotide sequence ID" value="NZ_CABHIE010000002.1"/>
</dbReference>
<sequence>MKVWKNNRIWHYRYALLAFAALACCCAAAYVLFAMPQVPECRASMRVHNQDKDAAMERVLLVSIVPEGARQLTMLMSGSFFDGDTRYVVDRSVEMSYQRRGSNYTMWVTKNTRKPQDSVIREDMNRRLPIAGQQLHMRIERIDRHHYLFTDNHSPLFVCVTGA</sequence>
<feature type="chain" id="PRO_5024904462" description="FidL-like membrane protein" evidence="1">
    <location>
        <begin position="30"/>
        <end position="163"/>
    </location>
</feature>
<organism evidence="2 3">
    <name type="scientific">Serratia marcescens</name>
    <dbReference type="NCBI Taxonomy" id="615"/>
    <lineage>
        <taxon>Bacteria</taxon>
        <taxon>Pseudomonadati</taxon>
        <taxon>Pseudomonadota</taxon>
        <taxon>Gammaproteobacteria</taxon>
        <taxon>Enterobacterales</taxon>
        <taxon>Yersiniaceae</taxon>
        <taxon>Serratia</taxon>
    </lineage>
</organism>
<accession>A0A656VM49</accession>
<reference evidence="2 3" key="1">
    <citation type="submission" date="2015-06" db="EMBL/GenBank/DDBJ databases">
        <title>Draft Genome of Serratia marcescens Strain AH0650_Sm1.</title>
        <authorList>
            <person name="Wan Y."/>
            <person name="Gorrie C."/>
            <person name="Holt K."/>
        </authorList>
    </citation>
    <scope>NUCLEOTIDE SEQUENCE [LARGE SCALE GENOMIC DNA]</scope>
    <source>
        <strain evidence="2 3">AH0650_Sm1</strain>
    </source>
</reference>
<dbReference type="EMBL" id="LFJS01000011">
    <property type="protein sequence ID" value="KMU53131.1"/>
    <property type="molecule type" value="Genomic_DNA"/>
</dbReference>
<name>A0A656VM49_SERMA</name>
<comment type="caution">
    <text evidence="2">The sequence shown here is derived from an EMBL/GenBank/DDBJ whole genome shotgun (WGS) entry which is preliminary data.</text>
</comment>
<dbReference type="Proteomes" id="UP000037482">
    <property type="component" value="Unassembled WGS sequence"/>
</dbReference>
<evidence type="ECO:0000256" key="1">
    <source>
        <dbReference type="SAM" id="SignalP"/>
    </source>
</evidence>
<gene>
    <name evidence="2" type="ORF">AB868_01467</name>
</gene>
<protein>
    <recommendedName>
        <fullName evidence="4">FidL-like membrane protein</fullName>
    </recommendedName>
</protein>
<dbReference type="AlphaFoldDB" id="A0A656VM49"/>
<evidence type="ECO:0000313" key="2">
    <source>
        <dbReference type="EMBL" id="KMU53131.1"/>
    </source>
</evidence>